<evidence type="ECO:0000256" key="1">
    <source>
        <dbReference type="SAM" id="SignalP"/>
    </source>
</evidence>
<dbReference type="WBParaSite" id="Csp11.Scaffold629.g11709.t1">
    <property type="protein sequence ID" value="Csp11.Scaffold629.g11709.t1"/>
    <property type="gene ID" value="Csp11.Scaffold629.g11709"/>
</dbReference>
<proteinExistence type="predicted"/>
<sequence length="196" mass="22106">MFDLILEMMIQFFIMAVLGNSHISSRTRVILHREFFTSVQTHLPDPSLSKENYEESDVFNMINRFMNSSIMPICGSRVLVLVKRYPGKTDTTELVAKLQQYHVEITFVTTTNSFGVNDPSSLYKLASETNGLCFLDNNDELMEGVKAAPSFINPYLLYAVNPTVSGSGTIQLPSLFTPEEGNDYWITMTVHDDSLV</sequence>
<organism evidence="3 4">
    <name type="scientific">Caenorhabditis tropicalis</name>
    <dbReference type="NCBI Taxonomy" id="1561998"/>
    <lineage>
        <taxon>Eukaryota</taxon>
        <taxon>Metazoa</taxon>
        <taxon>Ecdysozoa</taxon>
        <taxon>Nematoda</taxon>
        <taxon>Chromadorea</taxon>
        <taxon>Rhabditida</taxon>
        <taxon>Rhabditina</taxon>
        <taxon>Rhabditomorpha</taxon>
        <taxon>Rhabditoidea</taxon>
        <taxon>Rhabditidae</taxon>
        <taxon>Peloderinae</taxon>
        <taxon>Caenorhabditis</taxon>
    </lineage>
</organism>
<protein>
    <submittedName>
        <fullName evidence="4">AAA_8 domain-containing protein</fullName>
    </submittedName>
</protein>
<feature type="chain" id="PRO_5009307972" evidence="1">
    <location>
        <begin position="20"/>
        <end position="196"/>
    </location>
</feature>
<dbReference type="eggNOG" id="KOG4297">
    <property type="taxonomic scope" value="Eukaryota"/>
</dbReference>
<dbReference type="GO" id="GO:0045087">
    <property type="term" value="P:innate immune response"/>
    <property type="evidence" value="ECO:0007669"/>
    <property type="project" value="TreeGrafter"/>
</dbReference>
<name>A0A1I7TTT4_9PELO</name>
<keyword evidence="3" id="KW-1185">Reference proteome</keyword>
<evidence type="ECO:0000313" key="3">
    <source>
        <dbReference type="Proteomes" id="UP000095282"/>
    </source>
</evidence>
<feature type="domain" description="DUF7154" evidence="2">
    <location>
        <begin position="160"/>
        <end position="193"/>
    </location>
</feature>
<keyword evidence="1" id="KW-0732">Signal</keyword>
<accession>A0A1I7TTT4</accession>
<evidence type="ECO:0000259" key="2">
    <source>
        <dbReference type="Pfam" id="PF23673"/>
    </source>
</evidence>
<dbReference type="InterPro" id="IPR055578">
    <property type="entry name" value="DUF7154"/>
</dbReference>
<dbReference type="PANTHER" id="PTHR23062">
    <property type="entry name" value="HYPOTHETICAL PROTEIN C.ELEGANS"/>
    <property type="match status" value="1"/>
</dbReference>
<evidence type="ECO:0000313" key="4">
    <source>
        <dbReference type="WBParaSite" id="Csp11.Scaffold629.g11709.t1"/>
    </source>
</evidence>
<dbReference type="AlphaFoldDB" id="A0A1I7TTT4"/>
<feature type="signal peptide" evidence="1">
    <location>
        <begin position="1"/>
        <end position="19"/>
    </location>
</feature>
<dbReference type="STRING" id="1561998.A0A1I7TTT4"/>
<reference evidence="4" key="1">
    <citation type="submission" date="2016-11" db="UniProtKB">
        <authorList>
            <consortium name="WormBaseParasite"/>
        </authorList>
    </citation>
    <scope>IDENTIFICATION</scope>
</reference>
<dbReference type="Proteomes" id="UP000095282">
    <property type="component" value="Unplaced"/>
</dbReference>
<dbReference type="Pfam" id="PF23673">
    <property type="entry name" value="DUF7154"/>
    <property type="match status" value="1"/>
</dbReference>
<dbReference type="PANTHER" id="PTHR23062:SF3">
    <property type="entry name" value="ANF_RECEPTOR DOMAIN-CONTAINING PROTEIN-RELATED"/>
    <property type="match status" value="1"/>
</dbReference>